<comment type="caution">
    <text evidence="5">The sequence shown here is derived from an EMBL/GenBank/DDBJ whole genome shotgun (WGS) entry which is preliminary data.</text>
</comment>
<dbReference type="InterPro" id="IPR004199">
    <property type="entry name" value="B-gal_small/dom_5"/>
</dbReference>
<dbReference type="InterPro" id="IPR050347">
    <property type="entry name" value="Bact_Beta-galactosidase"/>
</dbReference>
<evidence type="ECO:0000256" key="4">
    <source>
        <dbReference type="ARBA" id="ARBA00023295"/>
    </source>
</evidence>
<sequence>MRYEVDAASGRVHLTARYAGATDAPTLPAFGLEWTLPKQYENLRFYGLGPEETYHDRLHGGKLGIFERTAAEDNAPYLVPQETGNHEDLRWAEVLDAQGHGMRISQAGSEHFAASLLPYSSLMLEEATHQNELPPVRHTFLRLLAAQMGVGGDDSWGAPVHEQYQLPADRAYTLDVNLELF</sequence>
<comment type="catalytic activity">
    <reaction evidence="1">
        <text>Hydrolysis of terminal non-reducing beta-D-galactose residues in beta-D-galactosides.</text>
        <dbReference type="EC" id="3.2.1.23"/>
    </reaction>
</comment>
<dbReference type="Pfam" id="PF02929">
    <property type="entry name" value="Bgal_small_N"/>
    <property type="match status" value="1"/>
</dbReference>
<keyword evidence="3" id="KW-0378">Hydrolase</keyword>
<evidence type="ECO:0000256" key="3">
    <source>
        <dbReference type="ARBA" id="ARBA00022801"/>
    </source>
</evidence>
<dbReference type="GO" id="GO:0030246">
    <property type="term" value="F:carbohydrate binding"/>
    <property type="evidence" value="ECO:0007669"/>
    <property type="project" value="InterPro"/>
</dbReference>
<dbReference type="SUPFAM" id="SSF74650">
    <property type="entry name" value="Galactose mutarotase-like"/>
    <property type="match status" value="1"/>
</dbReference>
<dbReference type="AlphaFoldDB" id="A0A2N0T002"/>
<evidence type="ECO:0000256" key="2">
    <source>
        <dbReference type="ARBA" id="ARBA00012756"/>
    </source>
</evidence>
<dbReference type="InterPro" id="IPR011013">
    <property type="entry name" value="Gal_mutarotase_sf_dom"/>
</dbReference>
<evidence type="ECO:0000256" key="1">
    <source>
        <dbReference type="ARBA" id="ARBA00001412"/>
    </source>
</evidence>
<dbReference type="PANTHER" id="PTHR46323">
    <property type="entry name" value="BETA-GALACTOSIDASE"/>
    <property type="match status" value="1"/>
</dbReference>
<dbReference type="GO" id="GO:0004565">
    <property type="term" value="F:beta-galactosidase activity"/>
    <property type="evidence" value="ECO:0007669"/>
    <property type="project" value="UniProtKB-EC"/>
</dbReference>
<evidence type="ECO:0000313" key="5">
    <source>
        <dbReference type="EMBL" id="PKC87937.1"/>
    </source>
</evidence>
<dbReference type="InterPro" id="IPR014718">
    <property type="entry name" value="GH-type_carb-bd"/>
</dbReference>
<organism evidence="5 6">
    <name type="scientific">Bifidobacterium longum</name>
    <dbReference type="NCBI Taxonomy" id="216816"/>
    <lineage>
        <taxon>Bacteria</taxon>
        <taxon>Bacillati</taxon>
        <taxon>Actinomycetota</taxon>
        <taxon>Actinomycetes</taxon>
        <taxon>Bifidobacteriales</taxon>
        <taxon>Bifidobacteriaceae</taxon>
        <taxon>Bifidobacterium</taxon>
    </lineage>
</organism>
<dbReference type="EC" id="3.2.1.23" evidence="2"/>
<proteinExistence type="predicted"/>
<dbReference type="PANTHER" id="PTHR46323:SF2">
    <property type="entry name" value="BETA-GALACTOSIDASE"/>
    <property type="match status" value="1"/>
</dbReference>
<dbReference type="EMBL" id="PJDT01000022">
    <property type="protein sequence ID" value="PKC87937.1"/>
    <property type="molecule type" value="Genomic_DNA"/>
</dbReference>
<reference evidence="5 6" key="1">
    <citation type="submission" date="2017-12" db="EMBL/GenBank/DDBJ databases">
        <title>Bifidobacterium longum APC/DPC strains.</title>
        <authorList>
            <person name="Arboleya S."/>
        </authorList>
    </citation>
    <scope>NUCLEOTIDE SEQUENCE [LARGE SCALE GENOMIC DNA]</scope>
    <source>
        <strain evidence="5 6">APC1503</strain>
    </source>
</reference>
<keyword evidence="4" id="KW-0326">Glycosidase</keyword>
<dbReference type="GO" id="GO:0009341">
    <property type="term" value="C:beta-galactosidase complex"/>
    <property type="evidence" value="ECO:0007669"/>
    <property type="project" value="InterPro"/>
</dbReference>
<name>A0A2N0T002_BIFLN</name>
<dbReference type="Proteomes" id="UP000232654">
    <property type="component" value="Unassembled WGS sequence"/>
</dbReference>
<dbReference type="SMART" id="SM01038">
    <property type="entry name" value="Bgal_small_N"/>
    <property type="match status" value="1"/>
</dbReference>
<dbReference type="Gene3D" id="2.70.98.10">
    <property type="match status" value="1"/>
</dbReference>
<accession>A0A2N0T002</accession>
<protein>
    <recommendedName>
        <fullName evidence="2">beta-galactosidase</fullName>
        <ecNumber evidence="2">3.2.1.23</ecNumber>
    </recommendedName>
</protein>
<gene>
    <name evidence="5" type="ORF">APC1503_1581</name>
</gene>
<dbReference type="GO" id="GO:0005990">
    <property type="term" value="P:lactose catabolic process"/>
    <property type="evidence" value="ECO:0007669"/>
    <property type="project" value="TreeGrafter"/>
</dbReference>
<evidence type="ECO:0000313" key="6">
    <source>
        <dbReference type="Proteomes" id="UP000232654"/>
    </source>
</evidence>